<dbReference type="EMBL" id="CACRZD030000006">
    <property type="protein sequence ID" value="CAA6662100.1"/>
    <property type="molecule type" value="Genomic_DNA"/>
</dbReference>
<evidence type="ECO:0000313" key="2">
    <source>
        <dbReference type="EMBL" id="CAA2622454.1"/>
    </source>
</evidence>
<dbReference type="Proteomes" id="UP001189122">
    <property type="component" value="Unassembled WGS sequence"/>
</dbReference>
<dbReference type="EMBL" id="LR743593">
    <property type="protein sequence ID" value="CAA2622454.1"/>
    <property type="molecule type" value="Genomic_DNA"/>
</dbReference>
<organism evidence="2">
    <name type="scientific">Spirodela intermedia</name>
    <name type="common">Intermediate duckweed</name>
    <dbReference type="NCBI Taxonomy" id="51605"/>
    <lineage>
        <taxon>Eukaryota</taxon>
        <taxon>Viridiplantae</taxon>
        <taxon>Streptophyta</taxon>
        <taxon>Embryophyta</taxon>
        <taxon>Tracheophyta</taxon>
        <taxon>Spermatophyta</taxon>
        <taxon>Magnoliopsida</taxon>
        <taxon>Liliopsida</taxon>
        <taxon>Araceae</taxon>
        <taxon>Lemnoideae</taxon>
        <taxon>Spirodela</taxon>
    </lineage>
</organism>
<protein>
    <submittedName>
        <fullName evidence="2">Uncharacterized protein</fullName>
    </submittedName>
</protein>
<feature type="compositionally biased region" description="Low complexity" evidence="1">
    <location>
        <begin position="22"/>
        <end position="66"/>
    </location>
</feature>
<gene>
    <name evidence="2" type="ORF">SI7747_06008493</name>
</gene>
<name>A0A7I8IWB3_SPIIN</name>
<feature type="region of interest" description="Disordered" evidence="1">
    <location>
        <begin position="1"/>
        <end position="77"/>
    </location>
</feature>
<accession>A0A7I8IWB3</accession>
<keyword evidence="3" id="KW-1185">Reference proteome</keyword>
<reference evidence="2 3" key="1">
    <citation type="submission" date="2019-12" db="EMBL/GenBank/DDBJ databases">
        <authorList>
            <person name="Scholz U."/>
            <person name="Mascher M."/>
            <person name="Fiebig A."/>
        </authorList>
    </citation>
    <scope>NUCLEOTIDE SEQUENCE</scope>
</reference>
<proteinExistence type="predicted"/>
<evidence type="ECO:0000313" key="3">
    <source>
        <dbReference type="Proteomes" id="UP001189122"/>
    </source>
</evidence>
<evidence type="ECO:0000256" key="1">
    <source>
        <dbReference type="SAM" id="MobiDB-lite"/>
    </source>
</evidence>
<dbReference type="AlphaFoldDB" id="A0A7I8IWB3"/>
<feature type="compositionally biased region" description="Polar residues" evidence="1">
    <location>
        <begin position="1"/>
        <end position="15"/>
    </location>
</feature>
<sequence>MRTKSSKQTNPSSREVTPPIIRRQSSRVQPSSPRVRKTPSSSSADILPSPSESKTLKAPFSSSSTEPSPPVEDPSAPKLLGLCYSRHRRWPRAISQLPPLRPACFLLLKICVSHKNFNCTN</sequence>